<dbReference type="Pfam" id="PF00795">
    <property type="entry name" value="CN_hydrolase"/>
    <property type="match status" value="1"/>
</dbReference>
<dbReference type="PANTHER" id="PTHR38686">
    <property type="entry name" value="APOLIPOPROTEIN N-ACYLTRANSFERASE"/>
    <property type="match status" value="1"/>
</dbReference>
<protein>
    <recommendedName>
        <fullName evidence="9">Apolipoprotein N-acyltransferase</fullName>
        <shortName evidence="9">ALP N-acyltransferase</shortName>
        <ecNumber evidence="9">2.3.1.269</ecNumber>
    </recommendedName>
</protein>
<feature type="transmembrane region" description="Helical" evidence="9">
    <location>
        <begin position="174"/>
        <end position="195"/>
    </location>
</feature>
<keyword evidence="6 9" id="KW-1133">Transmembrane helix</keyword>
<reference evidence="11 12" key="1">
    <citation type="journal article" date="2016" name="Genome Biol. Evol.">
        <title>Comparative Genomic Analyses of the Moraxella catarrhalis Serosensitive and Seroresistant Lineages Demonstrate Their Independent Evolution.</title>
        <authorList>
            <person name="Earl J.P."/>
            <person name="de Vries S.P."/>
            <person name="Ahmed A."/>
            <person name="Powell E."/>
            <person name="Schultz M.P."/>
            <person name="Hermans P.W."/>
            <person name="Hill D.J."/>
            <person name="Zhou Z."/>
            <person name="Constantinidou C.I."/>
            <person name="Hu F.Z."/>
            <person name="Bootsma H.J."/>
            <person name="Ehrlich G.D."/>
        </authorList>
    </citation>
    <scope>NUCLEOTIDE SEQUENCE [LARGE SCALE GENOMIC DNA]</scope>
    <source>
        <strain evidence="11 12">Z7542</strain>
    </source>
</reference>
<feature type="transmembrane region" description="Helical" evidence="9">
    <location>
        <begin position="145"/>
        <end position="162"/>
    </location>
</feature>
<dbReference type="SUPFAM" id="SSF56317">
    <property type="entry name" value="Carbon-nitrogen hydrolase"/>
    <property type="match status" value="1"/>
</dbReference>
<evidence type="ECO:0000256" key="8">
    <source>
        <dbReference type="ARBA" id="ARBA00023315"/>
    </source>
</evidence>
<dbReference type="CDD" id="cd07571">
    <property type="entry name" value="ALP_N-acyl_transferase"/>
    <property type="match status" value="1"/>
</dbReference>
<dbReference type="RefSeq" id="WP_064611519.1">
    <property type="nucleotide sequence ID" value="NZ_LXHB01000101.1"/>
</dbReference>
<keyword evidence="5 9" id="KW-0812">Transmembrane</keyword>
<dbReference type="PATRIC" id="fig|480.237.peg.684"/>
<gene>
    <name evidence="9" type="primary">lnt</name>
    <name evidence="11" type="ORF">AO384_0530</name>
</gene>
<dbReference type="AlphaFoldDB" id="A0A198UNI6"/>
<evidence type="ECO:0000256" key="6">
    <source>
        <dbReference type="ARBA" id="ARBA00022989"/>
    </source>
</evidence>
<dbReference type="EC" id="2.3.1.269" evidence="9"/>
<comment type="subcellular location">
    <subcellularLocation>
        <location evidence="1 9">Cell membrane</location>
        <topology evidence="1 9">Multi-pass membrane protein</topology>
    </subcellularLocation>
</comment>
<dbReference type="EMBL" id="LXHC01000005">
    <property type="protein sequence ID" value="OAU97844.1"/>
    <property type="molecule type" value="Genomic_DNA"/>
</dbReference>
<evidence type="ECO:0000256" key="1">
    <source>
        <dbReference type="ARBA" id="ARBA00004651"/>
    </source>
</evidence>
<evidence type="ECO:0000256" key="2">
    <source>
        <dbReference type="ARBA" id="ARBA00010065"/>
    </source>
</evidence>
<dbReference type="Pfam" id="PF20154">
    <property type="entry name" value="LNT_N"/>
    <property type="match status" value="1"/>
</dbReference>
<keyword evidence="3 9" id="KW-1003">Cell membrane</keyword>
<keyword evidence="11" id="KW-0449">Lipoprotein</keyword>
<name>A0A198UNI6_MORCA</name>
<evidence type="ECO:0000256" key="7">
    <source>
        <dbReference type="ARBA" id="ARBA00023136"/>
    </source>
</evidence>
<dbReference type="InterPro" id="IPR003010">
    <property type="entry name" value="C-N_Hydrolase"/>
</dbReference>
<comment type="similarity">
    <text evidence="2 9">Belongs to the CN hydrolase family. Apolipoprotein N-acyltransferase subfamily.</text>
</comment>
<dbReference type="UniPathway" id="UPA00666"/>
<comment type="caution">
    <text evidence="11">The sequence shown here is derived from an EMBL/GenBank/DDBJ whole genome shotgun (WGS) entry which is preliminary data.</text>
</comment>
<sequence>MTRIATASFRTRANTQSRLPFAAAAMLALFSGAIFSLALAPYYWVPVAILSPMLLYVVLKDCQSAKQAFWLGELYGFGTWAVGAFWLYHSIHYYGGVPSWAALVLIGVMSLIMGLFHALMAWAFVRFSARQPMSFAGFWILQEWLKTWVLSGFPWLFVGYAFTDISWLNGIAPIFGVFGLSFLAVFVGAAVIELFYRNIGHIMIGGILTTAVIMISLIEVNWTKPTGSTTTVSLVQGNIPQDLKWQEGSGLQTIGIYAGLSQSEWGRDLVVWPEAAIPLFQDEASDHINALAKQANADGSAWITGIMYRKTPSDESDQAAFYNSVMLYDANQVSVYKKQQLVPFGEYVPFGGVLDILPGLEGVASLSRGDDKQPPLKLGSGVGDTIGAAICYEVAYPETTRKNALGSNFLLTVSNDAWFGTTAGPLQHLQMVQMRSLETGRWFVRATNNGVTALIDHQGRIVKQIPQFQRDILRGDVPSYVGRTPYMVWGHYPMLGLSLVLIFLSIMAKKMKNTTAKREKFYTADGVADR</sequence>
<feature type="transmembrane region" description="Helical" evidence="9">
    <location>
        <begin position="68"/>
        <end position="88"/>
    </location>
</feature>
<dbReference type="PANTHER" id="PTHR38686:SF1">
    <property type="entry name" value="APOLIPOPROTEIN N-ACYLTRANSFERASE"/>
    <property type="match status" value="1"/>
</dbReference>
<feature type="transmembrane region" description="Helical" evidence="9">
    <location>
        <begin position="202"/>
        <end position="222"/>
    </location>
</feature>
<dbReference type="OrthoDB" id="9804277at2"/>
<dbReference type="InterPro" id="IPR045378">
    <property type="entry name" value="LNT_N"/>
</dbReference>
<evidence type="ECO:0000256" key="9">
    <source>
        <dbReference type="HAMAP-Rule" id="MF_01148"/>
    </source>
</evidence>
<dbReference type="InterPro" id="IPR004563">
    <property type="entry name" value="Apolipo_AcylTrfase"/>
</dbReference>
<dbReference type="Proteomes" id="UP000078228">
    <property type="component" value="Unassembled WGS sequence"/>
</dbReference>
<feature type="transmembrane region" description="Helical" evidence="9">
    <location>
        <begin position="100"/>
        <end position="125"/>
    </location>
</feature>
<comment type="catalytic activity">
    <reaction evidence="9">
        <text>N-terminal S-1,2-diacyl-sn-glyceryl-L-cysteinyl-[lipoprotein] + a glycerophospholipid = N-acyl-S-1,2-diacyl-sn-glyceryl-L-cysteinyl-[lipoprotein] + a 2-acyl-sn-glycero-3-phospholipid + H(+)</text>
        <dbReference type="Rhea" id="RHEA:48228"/>
        <dbReference type="Rhea" id="RHEA-COMP:14681"/>
        <dbReference type="Rhea" id="RHEA-COMP:14684"/>
        <dbReference type="ChEBI" id="CHEBI:15378"/>
        <dbReference type="ChEBI" id="CHEBI:136912"/>
        <dbReference type="ChEBI" id="CHEBI:140656"/>
        <dbReference type="ChEBI" id="CHEBI:140657"/>
        <dbReference type="ChEBI" id="CHEBI:140660"/>
        <dbReference type="EC" id="2.3.1.269"/>
    </reaction>
</comment>
<dbReference type="PROSITE" id="PS50263">
    <property type="entry name" value="CN_HYDROLASE"/>
    <property type="match status" value="1"/>
</dbReference>
<keyword evidence="4 9" id="KW-0808">Transferase</keyword>
<evidence type="ECO:0000256" key="3">
    <source>
        <dbReference type="ARBA" id="ARBA00022475"/>
    </source>
</evidence>
<organism evidence="11 12">
    <name type="scientific">Moraxella catarrhalis</name>
    <name type="common">Branhamella catarrhalis</name>
    <dbReference type="NCBI Taxonomy" id="480"/>
    <lineage>
        <taxon>Bacteria</taxon>
        <taxon>Pseudomonadati</taxon>
        <taxon>Pseudomonadota</taxon>
        <taxon>Gammaproteobacteria</taxon>
        <taxon>Moraxellales</taxon>
        <taxon>Moraxellaceae</taxon>
        <taxon>Moraxella</taxon>
    </lineage>
</organism>
<keyword evidence="7 9" id="KW-0472">Membrane</keyword>
<comment type="function">
    <text evidence="9">Catalyzes the phospholipid dependent N-acylation of the N-terminal cysteine of apolipoprotein, the last step in lipoprotein maturation.</text>
</comment>
<evidence type="ECO:0000313" key="12">
    <source>
        <dbReference type="Proteomes" id="UP000078228"/>
    </source>
</evidence>
<evidence type="ECO:0000256" key="4">
    <source>
        <dbReference type="ARBA" id="ARBA00022679"/>
    </source>
</evidence>
<feature type="domain" description="CN hydrolase" evidence="10">
    <location>
        <begin position="235"/>
        <end position="479"/>
    </location>
</feature>
<dbReference type="Gene3D" id="3.60.110.10">
    <property type="entry name" value="Carbon-nitrogen hydrolase"/>
    <property type="match status" value="1"/>
</dbReference>
<evidence type="ECO:0000259" key="10">
    <source>
        <dbReference type="PROSITE" id="PS50263"/>
    </source>
</evidence>
<feature type="transmembrane region" description="Helical" evidence="9">
    <location>
        <begin position="486"/>
        <end position="508"/>
    </location>
</feature>
<evidence type="ECO:0000256" key="5">
    <source>
        <dbReference type="ARBA" id="ARBA00022692"/>
    </source>
</evidence>
<keyword evidence="8 9" id="KW-0012">Acyltransferase</keyword>
<dbReference type="InterPro" id="IPR036526">
    <property type="entry name" value="C-N_Hydrolase_sf"/>
</dbReference>
<keyword evidence="12" id="KW-1185">Reference proteome</keyword>
<dbReference type="GO" id="GO:0005886">
    <property type="term" value="C:plasma membrane"/>
    <property type="evidence" value="ECO:0007669"/>
    <property type="project" value="UniProtKB-SubCell"/>
</dbReference>
<comment type="pathway">
    <text evidence="9">Protein modification; lipoprotein biosynthesis (N-acyl transfer).</text>
</comment>
<dbReference type="GO" id="GO:0016410">
    <property type="term" value="F:N-acyltransferase activity"/>
    <property type="evidence" value="ECO:0007669"/>
    <property type="project" value="UniProtKB-UniRule"/>
</dbReference>
<feature type="transmembrane region" description="Helical" evidence="9">
    <location>
        <begin position="43"/>
        <end position="59"/>
    </location>
</feature>
<dbReference type="HAMAP" id="MF_01148">
    <property type="entry name" value="Lnt"/>
    <property type="match status" value="1"/>
</dbReference>
<accession>A0A198UNI6</accession>
<feature type="transmembrane region" description="Helical" evidence="9">
    <location>
        <begin position="21"/>
        <end position="37"/>
    </location>
</feature>
<proteinExistence type="inferred from homology"/>
<dbReference type="GO" id="GO:0042158">
    <property type="term" value="P:lipoprotein biosynthetic process"/>
    <property type="evidence" value="ECO:0007669"/>
    <property type="project" value="UniProtKB-UniRule"/>
</dbReference>
<dbReference type="NCBIfam" id="TIGR00546">
    <property type="entry name" value="lnt"/>
    <property type="match status" value="1"/>
</dbReference>
<evidence type="ECO:0000313" key="11">
    <source>
        <dbReference type="EMBL" id="OAU97844.1"/>
    </source>
</evidence>